<proteinExistence type="predicted"/>
<name>A0A284R0D3_ARMOS</name>
<dbReference type="EMBL" id="FUEG01000003">
    <property type="protein sequence ID" value="SJL02152.1"/>
    <property type="molecule type" value="Genomic_DNA"/>
</dbReference>
<evidence type="ECO:0000313" key="1">
    <source>
        <dbReference type="EMBL" id="SJL02152.1"/>
    </source>
</evidence>
<reference evidence="2" key="1">
    <citation type="journal article" date="2017" name="Nat. Ecol. Evol.">
        <title>Genome expansion and lineage-specific genetic innovations in the forest pathogenic fungi Armillaria.</title>
        <authorList>
            <person name="Sipos G."/>
            <person name="Prasanna A.N."/>
            <person name="Walter M.C."/>
            <person name="O'Connor E."/>
            <person name="Balint B."/>
            <person name="Krizsan K."/>
            <person name="Kiss B."/>
            <person name="Hess J."/>
            <person name="Varga T."/>
            <person name="Slot J."/>
            <person name="Riley R."/>
            <person name="Boka B."/>
            <person name="Rigling D."/>
            <person name="Barry K."/>
            <person name="Lee J."/>
            <person name="Mihaltcheva S."/>
            <person name="LaButti K."/>
            <person name="Lipzen A."/>
            <person name="Waldron R."/>
            <person name="Moloney N.M."/>
            <person name="Sperisen C."/>
            <person name="Kredics L."/>
            <person name="Vagvoelgyi C."/>
            <person name="Patrignani A."/>
            <person name="Fitzpatrick D."/>
            <person name="Nagy I."/>
            <person name="Doyle S."/>
            <person name="Anderson J.B."/>
            <person name="Grigoriev I.V."/>
            <person name="Gueldener U."/>
            <person name="Muensterkoetter M."/>
            <person name="Nagy L.G."/>
        </authorList>
    </citation>
    <scope>NUCLEOTIDE SEQUENCE [LARGE SCALE GENOMIC DNA]</scope>
    <source>
        <strain evidence="2">C18/9</strain>
    </source>
</reference>
<dbReference type="OMA" id="CTEVEFG"/>
<dbReference type="Proteomes" id="UP000219338">
    <property type="component" value="Unassembled WGS sequence"/>
</dbReference>
<protein>
    <submittedName>
        <fullName evidence="1">Uncharacterized protein</fullName>
    </submittedName>
</protein>
<keyword evidence="2" id="KW-1185">Reference proteome</keyword>
<accession>A0A284R0D3</accession>
<sequence>MFTPFVSSSPGDATIVAGFDSGQAMILLPQGSITTLNFHSMTEACNSSLHTLSLHIGPFISYGFFLELLRSTFVQVKYNCPDLLEVNCSIATRKWDKSPEIQQQLIRFASVGVQPNIPAFNFSFPADIIGDSALMSLLAFFNVRKVVVAPPTTGSISVQRRATIYADLIRYIPSFTSVRKFGLPLELVSDLHGLLREIAKLPHCTEVEFGFGGQFLASMDLETRRTIAMALVFGAGVFHGTLSGIPLEISELT</sequence>
<evidence type="ECO:0000313" key="2">
    <source>
        <dbReference type="Proteomes" id="UP000219338"/>
    </source>
</evidence>
<dbReference type="AlphaFoldDB" id="A0A284R0D3"/>
<gene>
    <name evidence="1" type="ORF">ARMOST_05478</name>
</gene>
<organism evidence="1 2">
    <name type="scientific">Armillaria ostoyae</name>
    <name type="common">Armillaria root rot fungus</name>
    <dbReference type="NCBI Taxonomy" id="47428"/>
    <lineage>
        <taxon>Eukaryota</taxon>
        <taxon>Fungi</taxon>
        <taxon>Dikarya</taxon>
        <taxon>Basidiomycota</taxon>
        <taxon>Agaricomycotina</taxon>
        <taxon>Agaricomycetes</taxon>
        <taxon>Agaricomycetidae</taxon>
        <taxon>Agaricales</taxon>
        <taxon>Marasmiineae</taxon>
        <taxon>Physalacriaceae</taxon>
        <taxon>Armillaria</taxon>
    </lineage>
</organism>
<dbReference type="OrthoDB" id="2851956at2759"/>